<accession>A0A059WCR7</accession>
<gene>
    <name evidence="1" type="ORF">SALB_06068</name>
</gene>
<dbReference type="InterPro" id="IPR025443">
    <property type="entry name" value="DUF4307"/>
</dbReference>
<name>A0A059WCR7_STRNR</name>
<evidence type="ECO:0000313" key="2">
    <source>
        <dbReference type="Proteomes" id="UP000288351"/>
    </source>
</evidence>
<dbReference type="EMBL" id="BHXC01000007">
    <property type="protein sequence ID" value="GCB93287.1"/>
    <property type="molecule type" value="Genomic_DNA"/>
</dbReference>
<evidence type="ECO:0000313" key="1">
    <source>
        <dbReference type="EMBL" id="GCB93287.1"/>
    </source>
</evidence>
<organism evidence="1 2">
    <name type="scientific">Streptomyces noursei</name>
    <name type="common">Streptomyces albulus</name>
    <dbReference type="NCBI Taxonomy" id="1971"/>
    <lineage>
        <taxon>Bacteria</taxon>
        <taxon>Bacillati</taxon>
        <taxon>Actinomycetota</taxon>
        <taxon>Actinomycetes</taxon>
        <taxon>Kitasatosporales</taxon>
        <taxon>Streptomycetaceae</taxon>
        <taxon>Streptomyces</taxon>
    </lineage>
</organism>
<protein>
    <submittedName>
        <fullName evidence="1">Membrane protein</fullName>
    </submittedName>
</protein>
<dbReference type="Proteomes" id="UP000288351">
    <property type="component" value="Unassembled WGS sequence"/>
</dbReference>
<reference evidence="1 2" key="1">
    <citation type="journal article" date="2019" name="Microbiol. Resour. Announc.">
        <title>Draft Genome Sequence of the Most Traditional epsilon-Poly-l-Lysine Producer, Streptomyces albulus NBRC14147.</title>
        <authorList>
            <person name="Yamanaka K."/>
            <person name="Hamano Y."/>
        </authorList>
    </citation>
    <scope>NUCLEOTIDE SEQUENCE [LARGE SCALE GENOMIC DNA]</scope>
    <source>
        <strain evidence="1 2">NBRC 14147</strain>
    </source>
</reference>
<proteinExistence type="predicted"/>
<dbReference type="Pfam" id="PF14155">
    <property type="entry name" value="DUF4307"/>
    <property type="match status" value="1"/>
</dbReference>
<dbReference type="eggNOG" id="ENOG5033B4I">
    <property type="taxonomic scope" value="Bacteria"/>
</dbReference>
<dbReference type="STRING" id="68570.DC74_5141"/>
<sequence length="138" mass="14441">MAAVREGLPDGRYGRSADQRADRKLKIIGAVLGVALLGVVGWLGVSYISGQDLSGRIITWEAVSDHAVKVHLEVVKDKDDTGVCTLRSQATDGSEVGRKDVAIDQRAGQVDTEVTVRTTKRATNAVLVGCTGAPAGNG</sequence>
<dbReference type="RefSeq" id="WP_016572723.1">
    <property type="nucleotide sequence ID" value="NZ_BHXC01000007.1"/>
</dbReference>
<dbReference type="AlphaFoldDB" id="A0A059WCR7"/>
<comment type="caution">
    <text evidence="1">The sequence shown here is derived from an EMBL/GenBank/DDBJ whole genome shotgun (WGS) entry which is preliminary data.</text>
</comment>